<evidence type="ECO:0000313" key="2">
    <source>
        <dbReference type="EMBL" id="MBX19805.1"/>
    </source>
</evidence>
<proteinExistence type="predicted"/>
<organism evidence="2">
    <name type="scientific">Rhizophora mucronata</name>
    <name type="common">Asiatic mangrove</name>
    <dbReference type="NCBI Taxonomy" id="61149"/>
    <lineage>
        <taxon>Eukaryota</taxon>
        <taxon>Viridiplantae</taxon>
        <taxon>Streptophyta</taxon>
        <taxon>Embryophyta</taxon>
        <taxon>Tracheophyta</taxon>
        <taxon>Spermatophyta</taxon>
        <taxon>Magnoliopsida</taxon>
        <taxon>eudicotyledons</taxon>
        <taxon>Gunneridae</taxon>
        <taxon>Pentapetalae</taxon>
        <taxon>rosids</taxon>
        <taxon>fabids</taxon>
        <taxon>Malpighiales</taxon>
        <taxon>Rhizophoraceae</taxon>
        <taxon>Rhizophora</taxon>
    </lineage>
</organism>
<dbReference type="AlphaFoldDB" id="A0A2P2LPA9"/>
<accession>A0A2P2LPA9</accession>
<feature type="signal peptide" evidence="1">
    <location>
        <begin position="1"/>
        <end position="16"/>
    </location>
</feature>
<name>A0A2P2LPA9_RHIMU</name>
<feature type="chain" id="PRO_5015177618" evidence="1">
    <location>
        <begin position="17"/>
        <end position="95"/>
    </location>
</feature>
<dbReference type="EMBL" id="GGEC01039321">
    <property type="protein sequence ID" value="MBX19805.1"/>
    <property type="molecule type" value="Transcribed_RNA"/>
</dbReference>
<protein>
    <submittedName>
        <fullName evidence="2">Uncharacterized protein MANES_05G169900</fullName>
    </submittedName>
</protein>
<reference evidence="2" key="1">
    <citation type="submission" date="2018-02" db="EMBL/GenBank/DDBJ databases">
        <title>Rhizophora mucronata_Transcriptome.</title>
        <authorList>
            <person name="Meera S.P."/>
            <person name="Sreeshan A."/>
            <person name="Augustine A."/>
        </authorList>
    </citation>
    <scope>NUCLEOTIDE SEQUENCE</scope>
    <source>
        <tissue evidence="2">Leaf</tissue>
    </source>
</reference>
<keyword evidence="1" id="KW-0732">Signal</keyword>
<sequence length="95" mass="11042">MPALILLWLLIYGAWDVLLLRCSLENLLGVSFKGLKLCSRFCTKCQIYQRPCLQREKIFSTVAFEEIQQSGHPLLHYSSIHLLKIQVMLMFQLSN</sequence>
<evidence type="ECO:0000256" key="1">
    <source>
        <dbReference type="SAM" id="SignalP"/>
    </source>
</evidence>